<comment type="caution">
    <text evidence="1">The sequence shown here is derived from an EMBL/GenBank/DDBJ whole genome shotgun (WGS) entry which is preliminary data.</text>
</comment>
<dbReference type="EMBL" id="JASNRB020000004">
    <property type="protein sequence ID" value="MFJ1467375.1"/>
    <property type="molecule type" value="Genomic_DNA"/>
</dbReference>
<proteinExistence type="predicted"/>
<keyword evidence="2" id="KW-1185">Reference proteome</keyword>
<protein>
    <submittedName>
        <fullName evidence="1">Uncharacterized protein</fullName>
    </submittedName>
</protein>
<reference evidence="1" key="1">
    <citation type="submission" date="2024-11" db="EMBL/GenBank/DDBJ databases">
        <title>Description of Massilia orientalis sp. nov., isolated from rhizosphere soil of Ageratina adenophora.</title>
        <authorList>
            <person name="Wang Y."/>
        </authorList>
    </citation>
    <scope>NUCLEOTIDE SEQUENCE</scope>
    <source>
        <strain evidence="1">YIM B02787</strain>
    </source>
</reference>
<organism evidence="1 2">
    <name type="scientific">Massilia orientalis</name>
    <dbReference type="NCBI Taxonomy" id="3050128"/>
    <lineage>
        <taxon>Bacteria</taxon>
        <taxon>Pseudomonadati</taxon>
        <taxon>Pseudomonadota</taxon>
        <taxon>Betaproteobacteria</taxon>
        <taxon>Burkholderiales</taxon>
        <taxon>Oxalobacteraceae</taxon>
        <taxon>Telluria group</taxon>
        <taxon>Massilia</taxon>
    </lineage>
</organism>
<evidence type="ECO:0000313" key="1">
    <source>
        <dbReference type="EMBL" id="MFJ1467375.1"/>
    </source>
</evidence>
<name>A0ACC7M7B7_9BURK</name>
<evidence type="ECO:0000313" key="2">
    <source>
        <dbReference type="Proteomes" id="UP001168096"/>
    </source>
</evidence>
<dbReference type="Proteomes" id="UP001168096">
    <property type="component" value="Unassembled WGS sequence"/>
</dbReference>
<accession>A0ACC7M7B7</accession>
<sequence length="276" mass="29764">MRYRFLFICLLLAAAAPRAAEPAPRTVLTLADQPLRLIRGAAVYKAGSGVAVQKDDILETETAGAQVEAGADAIVALGPQSRVLVANLAPDGKSPVELELLQGWAKVYAKGRRAVVVTPALQVTVPSGSTIVHAGEGLDAVFAEEGEQQVARAGTVLKLATEQYAGIDADKQQLVTSRPPRAFVSAMPPAFRDRLARVPGVRNAGKAAPVKERDAAYADVDDWLASTLPARRRFVARFKPRLSDPDFRRQLDRKLGQSPDWKPVLYPARRPDNGLF</sequence>
<gene>
    <name evidence="1" type="ORF">QPK29_006585</name>
</gene>